<evidence type="ECO:0000256" key="3">
    <source>
        <dbReference type="PROSITE-ProRule" id="PRU00708"/>
    </source>
</evidence>
<dbReference type="Proteomes" id="UP000250235">
    <property type="component" value="Unassembled WGS sequence"/>
</dbReference>
<organism evidence="4 5">
    <name type="scientific">Dorcoceras hygrometricum</name>
    <dbReference type="NCBI Taxonomy" id="472368"/>
    <lineage>
        <taxon>Eukaryota</taxon>
        <taxon>Viridiplantae</taxon>
        <taxon>Streptophyta</taxon>
        <taxon>Embryophyta</taxon>
        <taxon>Tracheophyta</taxon>
        <taxon>Spermatophyta</taxon>
        <taxon>Magnoliopsida</taxon>
        <taxon>eudicotyledons</taxon>
        <taxon>Gunneridae</taxon>
        <taxon>Pentapetalae</taxon>
        <taxon>asterids</taxon>
        <taxon>lamiids</taxon>
        <taxon>Lamiales</taxon>
        <taxon>Gesneriaceae</taxon>
        <taxon>Didymocarpoideae</taxon>
        <taxon>Trichosporeae</taxon>
        <taxon>Loxocarpinae</taxon>
        <taxon>Dorcoceras</taxon>
    </lineage>
</organism>
<dbReference type="PROSITE" id="PS51375">
    <property type="entry name" value="PPR"/>
    <property type="match status" value="4"/>
</dbReference>
<dbReference type="AlphaFoldDB" id="A0A2Z7AS84"/>
<dbReference type="Gene3D" id="1.25.40.10">
    <property type="entry name" value="Tetratricopeptide repeat domain"/>
    <property type="match status" value="2"/>
</dbReference>
<evidence type="ECO:0000313" key="5">
    <source>
        <dbReference type="Proteomes" id="UP000250235"/>
    </source>
</evidence>
<comment type="similarity">
    <text evidence="1">Belongs to the PPR family. P subfamily.</text>
</comment>
<evidence type="ECO:0000256" key="1">
    <source>
        <dbReference type="ARBA" id="ARBA00007626"/>
    </source>
</evidence>
<protein>
    <submittedName>
        <fullName evidence="4">Pentatricopeptide repeat-containing protein</fullName>
    </submittedName>
</protein>
<feature type="repeat" description="PPR" evidence="3">
    <location>
        <begin position="161"/>
        <end position="195"/>
    </location>
</feature>
<dbReference type="PANTHER" id="PTHR47447">
    <property type="entry name" value="OS03G0856100 PROTEIN"/>
    <property type="match status" value="1"/>
</dbReference>
<accession>A0A2Z7AS84</accession>
<proteinExistence type="inferred from homology"/>
<evidence type="ECO:0000313" key="4">
    <source>
        <dbReference type="EMBL" id="KZV22259.1"/>
    </source>
</evidence>
<dbReference type="PANTHER" id="PTHR47447:SF17">
    <property type="entry name" value="OS12G0638900 PROTEIN"/>
    <property type="match status" value="1"/>
</dbReference>
<dbReference type="OrthoDB" id="185373at2759"/>
<gene>
    <name evidence="4" type="ORF">F511_28653</name>
</gene>
<evidence type="ECO:0000256" key="2">
    <source>
        <dbReference type="ARBA" id="ARBA00022737"/>
    </source>
</evidence>
<sequence>MKNSFSRVRRIGPFYDFLRSSVGNQSLATKVTPFEVNPDEILSQTLAAIEDPSVSKEETCFRFIKALCVAGNHSDAVRLIQSLHSKNITFSLHTYSYLLQSAGEMENVHLLSEIFKDLVVSCGKLELTSYLILAGALAKHNDSTLLLKFVEEISEMELVRKDIVLNRLIFALGKCGHVEKARLVFSHMKNLDCKPDLVTYNTILTFLGRLGRVDEMLEEFNFMKTVPVLPDVVTYNTMLNSLRKMGRLDLCLAYFKEMSERGLPPDEYSFKALIEVLGRSGNIQDALKVFDDMKCRGINQSIHIYRALIFSLKKMGMIRLALEFSKEMNELPREFPRDFSHKNR</sequence>
<feature type="repeat" description="PPR" evidence="3">
    <location>
        <begin position="266"/>
        <end position="300"/>
    </location>
</feature>
<dbReference type="EMBL" id="KV014409">
    <property type="protein sequence ID" value="KZV22259.1"/>
    <property type="molecule type" value="Genomic_DNA"/>
</dbReference>
<dbReference type="Pfam" id="PF13041">
    <property type="entry name" value="PPR_2"/>
    <property type="match status" value="2"/>
</dbReference>
<feature type="repeat" description="PPR" evidence="3">
    <location>
        <begin position="231"/>
        <end position="265"/>
    </location>
</feature>
<dbReference type="Pfam" id="PF01535">
    <property type="entry name" value="PPR"/>
    <property type="match status" value="1"/>
</dbReference>
<dbReference type="InterPro" id="IPR002885">
    <property type="entry name" value="PPR_rpt"/>
</dbReference>
<keyword evidence="5" id="KW-1185">Reference proteome</keyword>
<dbReference type="NCBIfam" id="TIGR00756">
    <property type="entry name" value="PPR"/>
    <property type="match status" value="4"/>
</dbReference>
<dbReference type="InterPro" id="IPR011990">
    <property type="entry name" value="TPR-like_helical_dom_sf"/>
</dbReference>
<feature type="repeat" description="PPR" evidence="3">
    <location>
        <begin position="196"/>
        <end position="230"/>
    </location>
</feature>
<keyword evidence="2" id="KW-0677">Repeat</keyword>
<reference evidence="4 5" key="1">
    <citation type="journal article" date="2015" name="Proc. Natl. Acad. Sci. U.S.A.">
        <title>The resurrection genome of Boea hygrometrica: A blueprint for survival of dehydration.</title>
        <authorList>
            <person name="Xiao L."/>
            <person name="Yang G."/>
            <person name="Zhang L."/>
            <person name="Yang X."/>
            <person name="Zhao S."/>
            <person name="Ji Z."/>
            <person name="Zhou Q."/>
            <person name="Hu M."/>
            <person name="Wang Y."/>
            <person name="Chen M."/>
            <person name="Xu Y."/>
            <person name="Jin H."/>
            <person name="Xiao X."/>
            <person name="Hu G."/>
            <person name="Bao F."/>
            <person name="Hu Y."/>
            <person name="Wan P."/>
            <person name="Li L."/>
            <person name="Deng X."/>
            <person name="Kuang T."/>
            <person name="Xiang C."/>
            <person name="Zhu J.K."/>
            <person name="Oliver M.J."/>
            <person name="He Y."/>
        </authorList>
    </citation>
    <scope>NUCLEOTIDE SEQUENCE [LARGE SCALE GENOMIC DNA]</scope>
    <source>
        <strain evidence="5">cv. XS01</strain>
    </source>
</reference>
<name>A0A2Z7AS84_9LAMI</name>